<feature type="chain" id="PRO_5013285381" description="Chitin-binding type-2 domain-containing protein" evidence="1">
    <location>
        <begin position="29"/>
        <end position="168"/>
    </location>
</feature>
<feature type="signal peptide" evidence="1">
    <location>
        <begin position="1"/>
        <end position="28"/>
    </location>
</feature>
<comment type="caution">
    <text evidence="2">The sequence shown here is derived from an EMBL/GenBank/DDBJ whole genome shotgun (WGS) entry which is preliminary data.</text>
</comment>
<sequence length="168" mass="17479">MAKIRLTFQLYCIICGWVLLEKIKLAQGCVATVPGNDDSLPEFCNTCEGGPPTADGADWTQWTAGTGANPCLLADPTNPNAAPVPLTDPPSDYNMVDPTYHNSGSTATTCNGFFTCPAGTELAFGVLELNGQTACVALPYSNSLDRSFVCPTPANAPMTPALACGTLA</sequence>
<evidence type="ECO:0008006" key="4">
    <source>
        <dbReference type="Google" id="ProtNLM"/>
    </source>
</evidence>
<evidence type="ECO:0000313" key="2">
    <source>
        <dbReference type="EMBL" id="PAV68723.1"/>
    </source>
</evidence>
<organism evidence="2 3">
    <name type="scientific">Diploscapter pachys</name>
    <dbReference type="NCBI Taxonomy" id="2018661"/>
    <lineage>
        <taxon>Eukaryota</taxon>
        <taxon>Metazoa</taxon>
        <taxon>Ecdysozoa</taxon>
        <taxon>Nematoda</taxon>
        <taxon>Chromadorea</taxon>
        <taxon>Rhabditida</taxon>
        <taxon>Rhabditina</taxon>
        <taxon>Rhabditomorpha</taxon>
        <taxon>Rhabditoidea</taxon>
        <taxon>Rhabditidae</taxon>
        <taxon>Diploscapter</taxon>
    </lineage>
</organism>
<keyword evidence="1" id="KW-0732">Signal</keyword>
<name>A0A2A2K4D5_9BILA</name>
<evidence type="ECO:0000256" key="1">
    <source>
        <dbReference type="SAM" id="SignalP"/>
    </source>
</evidence>
<dbReference type="EMBL" id="LIAE01009702">
    <property type="protein sequence ID" value="PAV68723.1"/>
    <property type="molecule type" value="Genomic_DNA"/>
</dbReference>
<keyword evidence="3" id="KW-1185">Reference proteome</keyword>
<dbReference type="AlphaFoldDB" id="A0A2A2K4D5"/>
<proteinExistence type="predicted"/>
<dbReference type="Proteomes" id="UP000218231">
    <property type="component" value="Unassembled WGS sequence"/>
</dbReference>
<evidence type="ECO:0000313" key="3">
    <source>
        <dbReference type="Proteomes" id="UP000218231"/>
    </source>
</evidence>
<gene>
    <name evidence="2" type="ORF">WR25_15142</name>
</gene>
<accession>A0A2A2K4D5</accession>
<protein>
    <recommendedName>
        <fullName evidence="4">Chitin-binding type-2 domain-containing protein</fullName>
    </recommendedName>
</protein>
<reference evidence="2 3" key="1">
    <citation type="journal article" date="2017" name="Curr. Biol.">
        <title>Genome architecture and evolution of a unichromosomal asexual nematode.</title>
        <authorList>
            <person name="Fradin H."/>
            <person name="Zegar C."/>
            <person name="Gutwein M."/>
            <person name="Lucas J."/>
            <person name="Kovtun M."/>
            <person name="Corcoran D."/>
            <person name="Baugh L.R."/>
            <person name="Kiontke K."/>
            <person name="Gunsalus K."/>
            <person name="Fitch D.H."/>
            <person name="Piano F."/>
        </authorList>
    </citation>
    <scope>NUCLEOTIDE SEQUENCE [LARGE SCALE GENOMIC DNA]</scope>
    <source>
        <strain evidence="2">PF1309</strain>
    </source>
</reference>